<name>A0A9P3GNE4_9APHY</name>
<dbReference type="OrthoDB" id="3226657at2759"/>
<keyword evidence="2" id="KW-1185">Reference proteome</keyword>
<dbReference type="EMBL" id="BPQB01000083">
    <property type="protein sequence ID" value="GJE98181.1"/>
    <property type="molecule type" value="Genomic_DNA"/>
</dbReference>
<dbReference type="Proteomes" id="UP000703269">
    <property type="component" value="Unassembled WGS sequence"/>
</dbReference>
<gene>
    <name evidence="1" type="ORF">PsYK624_144030</name>
</gene>
<accession>A0A9P3GNE4</accession>
<organism evidence="1 2">
    <name type="scientific">Phanerochaete sordida</name>
    <dbReference type="NCBI Taxonomy" id="48140"/>
    <lineage>
        <taxon>Eukaryota</taxon>
        <taxon>Fungi</taxon>
        <taxon>Dikarya</taxon>
        <taxon>Basidiomycota</taxon>
        <taxon>Agaricomycotina</taxon>
        <taxon>Agaricomycetes</taxon>
        <taxon>Polyporales</taxon>
        <taxon>Phanerochaetaceae</taxon>
        <taxon>Phanerochaete</taxon>
    </lineage>
</organism>
<evidence type="ECO:0008006" key="3">
    <source>
        <dbReference type="Google" id="ProtNLM"/>
    </source>
</evidence>
<protein>
    <recommendedName>
        <fullName evidence="3">Heterokaryon incompatibility domain-containing protein</fullName>
    </recommendedName>
</protein>
<dbReference type="AlphaFoldDB" id="A0A9P3GNE4"/>
<comment type="caution">
    <text evidence="1">The sequence shown here is derived from an EMBL/GenBank/DDBJ whole genome shotgun (WGS) entry which is preliminary data.</text>
</comment>
<sequence length="670" mass="75764">MATQRSSNLWPIPAIQEDCVIGQIKIQLGDTIIESTKGPWPVRKLDDDVVVVLPPDVNGGLPTVKPKEGDRPWDYPTEALARLRVWGLIKMSEHGVADEVVFRSSGQGKSFALIPEPPSAVTLQRAHYGPGAIPNALADTPCDGLDAVQLLAMLNEVLGTDYTLHTPGLQTCLEHFLRTERDFGKIYGVLRGHWQTDFTQLLAHFSEKEEKAEAERKDALQGVTYVSNAAVRPRRAWDLYSNRVIPFHVLPPTRNHLIPDNMWTVSHGWVAVDERVEVWTKINGNEWPVPMPRATTLDHVRVEMLNLGAEYIWLDVLCLRQVGHPENEELRKDEWKLDVPTIGSAYSNDCVPCITYFNGLGIPFTASPDVMVSDRHWMNRVWTMQEYTDTWLPGGATPELPTAVSYPQFFWDFDIEMGRARMLRLAGGDISTTTFAFAFDMVQRRLCTNERDRLCGLAYMLQCKTLPVYDETADDMDVAWTMLLKHISPYMRAVLFAQHICDRPDDTSLFPSWGQFKSRVGQFESFLIYSEFHIHLLNTSSLGSPETGIYWQKVDFFGPCLVAKRTLGKKDHEEELDIKHGRPVWDGRDRAVRGYVSGITFVEGETYTFLQANWRLWLVVDVVGKREIDGETALEVVRRGSILLLDGPGFSTDQPPMVPVVYSPEGQGSC</sequence>
<reference evidence="1 2" key="1">
    <citation type="submission" date="2021-08" db="EMBL/GenBank/DDBJ databases">
        <title>Draft Genome Sequence of Phanerochaete sordida strain YK-624.</title>
        <authorList>
            <person name="Mori T."/>
            <person name="Dohra H."/>
            <person name="Suzuki T."/>
            <person name="Kawagishi H."/>
            <person name="Hirai H."/>
        </authorList>
    </citation>
    <scope>NUCLEOTIDE SEQUENCE [LARGE SCALE GENOMIC DNA]</scope>
    <source>
        <strain evidence="1 2">YK-624</strain>
    </source>
</reference>
<evidence type="ECO:0000313" key="2">
    <source>
        <dbReference type="Proteomes" id="UP000703269"/>
    </source>
</evidence>
<evidence type="ECO:0000313" key="1">
    <source>
        <dbReference type="EMBL" id="GJE98181.1"/>
    </source>
</evidence>
<proteinExistence type="predicted"/>